<evidence type="ECO:0000256" key="4">
    <source>
        <dbReference type="ARBA" id="ARBA00022656"/>
    </source>
</evidence>
<dbReference type="EMBL" id="CAJNOR010003560">
    <property type="protein sequence ID" value="CAF1425759.1"/>
    <property type="molecule type" value="Genomic_DNA"/>
</dbReference>
<comment type="subcellular location">
    <subcellularLocation>
        <location evidence="1">Secreted</location>
    </subcellularLocation>
</comment>
<evidence type="ECO:0000313" key="12">
    <source>
        <dbReference type="EMBL" id="CAF1253397.1"/>
    </source>
</evidence>
<dbReference type="PROSITE" id="PS51996">
    <property type="entry name" value="TR_MART"/>
    <property type="match status" value="1"/>
</dbReference>
<dbReference type="InterPro" id="IPR037197">
    <property type="entry name" value="WWE_dom_sf"/>
</dbReference>
<dbReference type="GO" id="GO:0005576">
    <property type="term" value="C:extracellular region"/>
    <property type="evidence" value="ECO:0007669"/>
    <property type="project" value="UniProtKB-SubCell"/>
</dbReference>
<dbReference type="AlphaFoldDB" id="A0A815A7N8"/>
<dbReference type="PANTHER" id="PTHR10339">
    <property type="entry name" value="ADP-RIBOSYLTRANSFERASE"/>
    <property type="match status" value="1"/>
</dbReference>
<evidence type="ECO:0000256" key="5">
    <source>
        <dbReference type="ARBA" id="ARBA00022676"/>
    </source>
</evidence>
<comment type="catalytic activity">
    <reaction evidence="9 10">
        <text>L-arginyl-[protein] + NAD(+) = N(omega)-(ADP-D-ribosyl)-L-arginyl-[protein] + nicotinamide + H(+)</text>
        <dbReference type="Rhea" id="RHEA:19149"/>
        <dbReference type="Rhea" id="RHEA-COMP:10532"/>
        <dbReference type="Rhea" id="RHEA-COMP:15087"/>
        <dbReference type="ChEBI" id="CHEBI:15378"/>
        <dbReference type="ChEBI" id="CHEBI:17154"/>
        <dbReference type="ChEBI" id="CHEBI:29965"/>
        <dbReference type="ChEBI" id="CHEBI:57540"/>
        <dbReference type="ChEBI" id="CHEBI:142554"/>
        <dbReference type="EC" id="2.4.2.31"/>
    </reaction>
</comment>
<keyword evidence="7" id="KW-0548">Nucleotidyltransferase</keyword>
<dbReference type="GO" id="GO:0016779">
    <property type="term" value="F:nucleotidyltransferase activity"/>
    <property type="evidence" value="ECO:0007669"/>
    <property type="project" value="UniProtKB-KW"/>
</dbReference>
<organism evidence="12 15">
    <name type="scientific">Adineta ricciae</name>
    <name type="common">Rotifer</name>
    <dbReference type="NCBI Taxonomy" id="249248"/>
    <lineage>
        <taxon>Eukaryota</taxon>
        <taxon>Metazoa</taxon>
        <taxon>Spiralia</taxon>
        <taxon>Gnathifera</taxon>
        <taxon>Rotifera</taxon>
        <taxon>Eurotatoria</taxon>
        <taxon>Bdelloidea</taxon>
        <taxon>Adinetida</taxon>
        <taxon>Adinetidae</taxon>
        <taxon>Adineta</taxon>
    </lineage>
</organism>
<gene>
    <name evidence="12" type="ORF">EDS130_LOCUS28105</name>
    <name evidence="13" type="ORF">XAT740_LOCUS35495</name>
</gene>
<keyword evidence="10" id="KW-0520">NAD</keyword>
<dbReference type="GO" id="GO:0003950">
    <property type="term" value="F:NAD+ poly-ADP-ribosyltransferase activity"/>
    <property type="evidence" value="ECO:0007669"/>
    <property type="project" value="TreeGrafter"/>
</dbReference>
<sequence>MAEIPIERIKIVWFWKSNADPFDKSQIAKWERYSDLEIDWIEENYQNKEKYVDLGDYRVDLKKMVQYRKSDPNRQRPVKREGIDSRQYIRRDRCCIAEKPILLSKSFGQPGDFYENAKFIDDWKNKHEDLCSSRDYSKIIEQAAQGIIHEGCLLKKEFDGQRIAAKLRKVKHENLKQIHDVCVHVYSMNTFLYGLLIEAMRNEDMSKVNTLGPFSYLLTLNLYDDDKEDSIVYRGCYLSDDMINDYKNSVGKQIIWSSFTSLSRSEEEAEKFVKNAMFIVRITGHVYCSKYIASLSRYPDEQEVLLRPVHPMWVVKYEYDNAKKRHAIYLNDDPDYWQKQPSKSTS</sequence>
<evidence type="ECO:0000313" key="15">
    <source>
        <dbReference type="Proteomes" id="UP000663852"/>
    </source>
</evidence>
<comment type="similarity">
    <text evidence="2 10">Belongs to the Arg-specific ADP-ribosyltransferase family.</text>
</comment>
<evidence type="ECO:0000256" key="7">
    <source>
        <dbReference type="ARBA" id="ARBA00022695"/>
    </source>
</evidence>
<evidence type="ECO:0000256" key="10">
    <source>
        <dbReference type="RuleBase" id="RU361228"/>
    </source>
</evidence>
<dbReference type="Proteomes" id="UP000663852">
    <property type="component" value="Unassembled WGS sequence"/>
</dbReference>
<keyword evidence="10" id="KW-0521">NADP</keyword>
<dbReference type="Gene3D" id="3.90.176.10">
    <property type="entry name" value="Toxin ADP-ribosyltransferase, Chain A, domain 1"/>
    <property type="match status" value="1"/>
</dbReference>
<keyword evidence="6 10" id="KW-0808">Transferase</keyword>
<protein>
    <recommendedName>
        <fullName evidence="10">NAD(P)(+)--arginine ADP-ribosyltransferase</fullName>
        <ecNumber evidence="10">2.4.2.31</ecNumber>
    </recommendedName>
    <alternativeName>
        <fullName evidence="10">Mono(ADP-ribosyl)transferase</fullName>
    </alternativeName>
</protein>
<dbReference type="Pfam" id="PF01129">
    <property type="entry name" value="ART"/>
    <property type="match status" value="1"/>
</dbReference>
<evidence type="ECO:0000256" key="3">
    <source>
        <dbReference type="ARBA" id="ARBA00022525"/>
    </source>
</evidence>
<dbReference type="GO" id="GO:0106274">
    <property type="term" value="F:NAD+-protein-arginine ADP-ribosyltransferase activity"/>
    <property type="evidence" value="ECO:0007669"/>
    <property type="project" value="UniProtKB-EC"/>
</dbReference>
<dbReference type="InterPro" id="IPR004170">
    <property type="entry name" value="WWE_dom"/>
</dbReference>
<evidence type="ECO:0000313" key="14">
    <source>
        <dbReference type="Proteomes" id="UP000663828"/>
    </source>
</evidence>
<dbReference type="InterPro" id="IPR000768">
    <property type="entry name" value="ART"/>
</dbReference>
<dbReference type="SUPFAM" id="SSF56399">
    <property type="entry name" value="ADP-ribosylation"/>
    <property type="match status" value="1"/>
</dbReference>
<evidence type="ECO:0000256" key="6">
    <source>
        <dbReference type="ARBA" id="ARBA00022679"/>
    </source>
</evidence>
<dbReference type="Proteomes" id="UP000663828">
    <property type="component" value="Unassembled WGS sequence"/>
</dbReference>
<keyword evidence="3" id="KW-0964">Secreted</keyword>
<dbReference type="SUPFAM" id="SSF117839">
    <property type="entry name" value="WWE domain"/>
    <property type="match status" value="1"/>
</dbReference>
<keyword evidence="8" id="KW-0843">Virulence</keyword>
<accession>A0A815A7N8</accession>
<keyword evidence="14" id="KW-1185">Reference proteome</keyword>
<dbReference type="EMBL" id="CAJNOJ010000181">
    <property type="protein sequence ID" value="CAF1253397.1"/>
    <property type="molecule type" value="Genomic_DNA"/>
</dbReference>
<feature type="domain" description="WWE" evidence="11">
    <location>
        <begin position="1"/>
        <end position="80"/>
    </location>
</feature>
<evidence type="ECO:0000256" key="9">
    <source>
        <dbReference type="ARBA" id="ARBA00047597"/>
    </source>
</evidence>
<name>A0A815A7N8_ADIRI</name>
<dbReference type="PANTHER" id="PTHR10339:SF25">
    <property type="entry name" value="SECRETED EXOENZYME S"/>
    <property type="match status" value="1"/>
</dbReference>
<dbReference type="Gene3D" id="3.30.720.50">
    <property type="match status" value="1"/>
</dbReference>
<evidence type="ECO:0000256" key="2">
    <source>
        <dbReference type="ARBA" id="ARBA00009558"/>
    </source>
</evidence>
<dbReference type="EC" id="2.4.2.31" evidence="10"/>
<evidence type="ECO:0000256" key="1">
    <source>
        <dbReference type="ARBA" id="ARBA00004613"/>
    </source>
</evidence>
<dbReference type="InterPro" id="IPR050999">
    <property type="entry name" value="ADP-ribosyltransferase_ARG"/>
</dbReference>
<keyword evidence="5 10" id="KW-0328">Glycosyltransferase</keyword>
<dbReference type="Pfam" id="PF02825">
    <property type="entry name" value="WWE"/>
    <property type="match status" value="1"/>
</dbReference>
<dbReference type="PROSITE" id="PS50918">
    <property type="entry name" value="WWE"/>
    <property type="match status" value="1"/>
</dbReference>
<comment type="caution">
    <text evidence="12">The sequence shown here is derived from an EMBL/GenBank/DDBJ whole genome shotgun (WGS) entry which is preliminary data.</text>
</comment>
<dbReference type="OrthoDB" id="423533at2759"/>
<evidence type="ECO:0000259" key="11">
    <source>
        <dbReference type="PROSITE" id="PS50918"/>
    </source>
</evidence>
<evidence type="ECO:0000256" key="8">
    <source>
        <dbReference type="ARBA" id="ARBA00023026"/>
    </source>
</evidence>
<keyword evidence="4" id="KW-0800">Toxin</keyword>
<evidence type="ECO:0000313" key="13">
    <source>
        <dbReference type="EMBL" id="CAF1425759.1"/>
    </source>
</evidence>
<proteinExistence type="inferred from homology"/>
<reference evidence="12" key="1">
    <citation type="submission" date="2021-02" db="EMBL/GenBank/DDBJ databases">
        <authorList>
            <person name="Nowell W R."/>
        </authorList>
    </citation>
    <scope>NUCLEOTIDE SEQUENCE</scope>
</reference>
<dbReference type="GO" id="GO:0090729">
    <property type="term" value="F:toxin activity"/>
    <property type="evidence" value="ECO:0007669"/>
    <property type="project" value="UniProtKB-KW"/>
</dbReference>